<comment type="caution">
    <text evidence="2">The sequence shown here is derived from an EMBL/GenBank/DDBJ whole genome shotgun (WGS) entry which is preliminary data.</text>
</comment>
<feature type="transmembrane region" description="Helical" evidence="1">
    <location>
        <begin position="136"/>
        <end position="153"/>
    </location>
</feature>
<protein>
    <recommendedName>
        <fullName evidence="3">Peptidase M50 domain-containing protein</fullName>
    </recommendedName>
</protein>
<keyword evidence="1" id="KW-0472">Membrane</keyword>
<feature type="transmembrane region" description="Helical" evidence="1">
    <location>
        <begin position="101"/>
        <end position="124"/>
    </location>
</feature>
<name>X1IAI0_9ZZZZ</name>
<dbReference type="AlphaFoldDB" id="X1IAI0"/>
<evidence type="ECO:0000256" key="1">
    <source>
        <dbReference type="SAM" id="Phobius"/>
    </source>
</evidence>
<feature type="transmembrane region" description="Helical" evidence="1">
    <location>
        <begin position="42"/>
        <end position="65"/>
    </location>
</feature>
<evidence type="ECO:0008006" key="3">
    <source>
        <dbReference type="Google" id="ProtNLM"/>
    </source>
</evidence>
<feature type="transmembrane region" description="Helical" evidence="1">
    <location>
        <begin position="12"/>
        <end position="36"/>
    </location>
</feature>
<keyword evidence="1" id="KW-1133">Transmembrane helix</keyword>
<proteinExistence type="predicted"/>
<organism evidence="2">
    <name type="scientific">marine sediment metagenome</name>
    <dbReference type="NCBI Taxonomy" id="412755"/>
    <lineage>
        <taxon>unclassified sequences</taxon>
        <taxon>metagenomes</taxon>
        <taxon>ecological metagenomes</taxon>
    </lineage>
</organism>
<accession>X1IAI0</accession>
<dbReference type="EMBL" id="BARU01032022">
    <property type="protein sequence ID" value="GAH66295.1"/>
    <property type="molecule type" value="Genomic_DNA"/>
</dbReference>
<sequence length="155" mass="17767">MLKIFVELKIMFEEIIVMVGFTVFSIIASYILLKYIPNPVYAILRCIAVVGIIIHELSHALMCVITNTCIRTIKLLERSDGKSSFGLNYGGRVELKDYQKLSFLQAFLIGFAPIYISFWLFFFLWGQLKNPNIDVLLFYVYIFVMMSLVLSAAPS</sequence>
<feature type="non-terminal residue" evidence="2">
    <location>
        <position position="155"/>
    </location>
</feature>
<reference evidence="2" key="1">
    <citation type="journal article" date="2014" name="Front. Microbiol.">
        <title>High frequency of phylogenetically diverse reductive dehalogenase-homologous genes in deep subseafloor sedimentary metagenomes.</title>
        <authorList>
            <person name="Kawai M."/>
            <person name="Futagami T."/>
            <person name="Toyoda A."/>
            <person name="Takaki Y."/>
            <person name="Nishi S."/>
            <person name="Hori S."/>
            <person name="Arai W."/>
            <person name="Tsubouchi T."/>
            <person name="Morono Y."/>
            <person name="Uchiyama I."/>
            <person name="Ito T."/>
            <person name="Fujiyama A."/>
            <person name="Inagaki F."/>
            <person name="Takami H."/>
        </authorList>
    </citation>
    <scope>NUCLEOTIDE SEQUENCE</scope>
    <source>
        <strain evidence="2">Expedition CK06-06</strain>
    </source>
</reference>
<gene>
    <name evidence="2" type="ORF">S03H2_50557</name>
</gene>
<keyword evidence="1" id="KW-0812">Transmembrane</keyword>
<evidence type="ECO:0000313" key="2">
    <source>
        <dbReference type="EMBL" id="GAH66295.1"/>
    </source>
</evidence>